<proteinExistence type="predicted"/>
<evidence type="ECO:0000313" key="2">
    <source>
        <dbReference type="Proteomes" id="UP000472265"/>
    </source>
</evidence>
<dbReference type="OMA" id="SRRMMNQ"/>
<accession>A0A671Y5V3</accession>
<dbReference type="AlphaFoldDB" id="A0A671Y5V3"/>
<evidence type="ECO:0008006" key="3">
    <source>
        <dbReference type="Google" id="ProtNLM"/>
    </source>
</evidence>
<sequence>RRLVLLILYCTPNHNYDLSGSDLTRLFNSPVYKAERMKRPLGGSSSVAGLISHSGVRVTLANGSQWLIHKGGGYGISSDTVVVDAQHMSRHWTVVKEGDFMGRKTVADFVATGGSDYNFLFDNCHRASIRMMNQ</sequence>
<protein>
    <recommendedName>
        <fullName evidence="3">LRAT domain-containing protein</fullName>
    </recommendedName>
</protein>
<reference evidence="1" key="1">
    <citation type="submission" date="2021-04" db="EMBL/GenBank/DDBJ databases">
        <authorList>
            <consortium name="Wellcome Sanger Institute Data Sharing"/>
        </authorList>
    </citation>
    <scope>NUCLEOTIDE SEQUENCE [LARGE SCALE GENOMIC DNA]</scope>
</reference>
<reference evidence="1" key="2">
    <citation type="submission" date="2025-08" db="UniProtKB">
        <authorList>
            <consortium name="Ensembl"/>
        </authorList>
    </citation>
    <scope>IDENTIFICATION</scope>
</reference>
<reference evidence="1" key="3">
    <citation type="submission" date="2025-09" db="UniProtKB">
        <authorList>
            <consortium name="Ensembl"/>
        </authorList>
    </citation>
    <scope>IDENTIFICATION</scope>
</reference>
<keyword evidence="2" id="KW-1185">Reference proteome</keyword>
<evidence type="ECO:0000313" key="1">
    <source>
        <dbReference type="Ensembl" id="ENSSAUP00010058890.1"/>
    </source>
</evidence>
<organism evidence="1 2">
    <name type="scientific">Sparus aurata</name>
    <name type="common">Gilthead sea bream</name>
    <dbReference type="NCBI Taxonomy" id="8175"/>
    <lineage>
        <taxon>Eukaryota</taxon>
        <taxon>Metazoa</taxon>
        <taxon>Chordata</taxon>
        <taxon>Craniata</taxon>
        <taxon>Vertebrata</taxon>
        <taxon>Euteleostomi</taxon>
        <taxon>Actinopterygii</taxon>
        <taxon>Neopterygii</taxon>
        <taxon>Teleostei</taxon>
        <taxon>Neoteleostei</taxon>
        <taxon>Acanthomorphata</taxon>
        <taxon>Eupercaria</taxon>
        <taxon>Spariformes</taxon>
        <taxon>Sparidae</taxon>
        <taxon>Sparus</taxon>
    </lineage>
</organism>
<dbReference type="InParanoid" id="A0A671Y5V3"/>
<dbReference type="Proteomes" id="UP000472265">
    <property type="component" value="Chromosome 17"/>
</dbReference>
<dbReference type="Ensembl" id="ENSSAUT00010061792.1">
    <property type="protein sequence ID" value="ENSSAUP00010058890.1"/>
    <property type="gene ID" value="ENSSAUG00010023992.1"/>
</dbReference>
<dbReference type="GeneTree" id="ENSGT00690000103873"/>
<name>A0A671Y5V3_SPAAU</name>